<dbReference type="Pfam" id="PF13426">
    <property type="entry name" value="PAS_9"/>
    <property type="match status" value="1"/>
</dbReference>
<dbReference type="SUPFAM" id="SSF55785">
    <property type="entry name" value="PYP-like sensor domain (PAS domain)"/>
    <property type="match status" value="2"/>
</dbReference>
<dbReference type="PROSITE" id="PS50112">
    <property type="entry name" value="PAS"/>
    <property type="match status" value="2"/>
</dbReference>
<evidence type="ECO:0000256" key="1">
    <source>
        <dbReference type="SAM" id="MobiDB-lite"/>
    </source>
</evidence>
<dbReference type="InterPro" id="IPR035965">
    <property type="entry name" value="PAS-like_dom_sf"/>
</dbReference>
<dbReference type="Pfam" id="PF13185">
    <property type="entry name" value="GAF_2"/>
    <property type="match status" value="2"/>
</dbReference>
<protein>
    <submittedName>
        <fullName evidence="3">PAS domain S-box protein</fullName>
    </submittedName>
</protein>
<dbReference type="EMBL" id="DSYK01000001">
    <property type="protein sequence ID" value="HGS20238.1"/>
    <property type="molecule type" value="Genomic_DNA"/>
</dbReference>
<feature type="compositionally biased region" description="Polar residues" evidence="1">
    <location>
        <begin position="607"/>
        <end position="620"/>
    </location>
</feature>
<dbReference type="PANTHER" id="PTHR44757">
    <property type="entry name" value="DIGUANYLATE CYCLASE DGCP"/>
    <property type="match status" value="1"/>
</dbReference>
<dbReference type="InterPro" id="IPR052155">
    <property type="entry name" value="Biofilm_reg_signaling"/>
</dbReference>
<dbReference type="Gene3D" id="3.30.450.20">
    <property type="entry name" value="PAS domain"/>
    <property type="match status" value="2"/>
</dbReference>
<feature type="domain" description="PAS" evidence="2">
    <location>
        <begin position="484"/>
        <end position="554"/>
    </location>
</feature>
<dbReference type="InterPro" id="IPR000014">
    <property type="entry name" value="PAS"/>
</dbReference>
<organism evidence="3">
    <name type="scientific">Anaerolinea thermolimosa</name>
    <dbReference type="NCBI Taxonomy" id="229919"/>
    <lineage>
        <taxon>Bacteria</taxon>
        <taxon>Bacillati</taxon>
        <taxon>Chloroflexota</taxon>
        <taxon>Anaerolineae</taxon>
        <taxon>Anaerolineales</taxon>
        <taxon>Anaerolineaceae</taxon>
        <taxon>Anaerolinea</taxon>
    </lineage>
</organism>
<dbReference type="PANTHER" id="PTHR44757:SF2">
    <property type="entry name" value="BIOFILM ARCHITECTURE MAINTENANCE PROTEIN MBAA"/>
    <property type="match status" value="1"/>
</dbReference>
<dbReference type="Gene3D" id="3.30.450.40">
    <property type="match status" value="2"/>
</dbReference>
<dbReference type="SUPFAM" id="SSF55781">
    <property type="entry name" value="GAF domain-like"/>
    <property type="match status" value="2"/>
</dbReference>
<dbReference type="CDD" id="cd00130">
    <property type="entry name" value="PAS"/>
    <property type="match status" value="2"/>
</dbReference>
<dbReference type="NCBIfam" id="TIGR00229">
    <property type="entry name" value="sensory_box"/>
    <property type="match status" value="2"/>
</dbReference>
<dbReference type="AlphaFoldDB" id="A0A7C4KFM6"/>
<name>A0A7C4KFM6_9CHLR</name>
<feature type="region of interest" description="Disordered" evidence="1">
    <location>
        <begin position="601"/>
        <end position="620"/>
    </location>
</feature>
<evidence type="ECO:0000259" key="2">
    <source>
        <dbReference type="PROSITE" id="PS50112"/>
    </source>
</evidence>
<dbReference type="SMART" id="SM00091">
    <property type="entry name" value="PAS"/>
    <property type="match status" value="2"/>
</dbReference>
<dbReference type="SMART" id="SM00065">
    <property type="entry name" value="GAF"/>
    <property type="match status" value="2"/>
</dbReference>
<dbReference type="SMART" id="SM00086">
    <property type="entry name" value="PAC"/>
    <property type="match status" value="1"/>
</dbReference>
<dbReference type="Pfam" id="PF08448">
    <property type="entry name" value="PAS_4"/>
    <property type="match status" value="1"/>
</dbReference>
<dbReference type="InterPro" id="IPR003018">
    <property type="entry name" value="GAF"/>
</dbReference>
<dbReference type="InterPro" id="IPR029016">
    <property type="entry name" value="GAF-like_dom_sf"/>
</dbReference>
<dbReference type="InterPro" id="IPR013656">
    <property type="entry name" value="PAS_4"/>
</dbReference>
<accession>A0A7C4KFM6</accession>
<proteinExistence type="predicted"/>
<feature type="domain" description="PAS" evidence="2">
    <location>
        <begin position="362"/>
        <end position="432"/>
    </location>
</feature>
<sequence>MSDRGETLNPPASDAFERRAAQLSLLIHVGEVINSALELDRILEKVVHWLQKSFGYYYVGLFLPDDANDTLRLTARAGAFASLFPPDHRLKQNQGIVGWASQHQTTVLANDVQADPRYVNFYPDRILTRSELAVPIVADDRLYGVIDVQSPMKDAFAPEDIRVIETVAHQLAMAMINASLYAEVRRRLADQERAEAMMRIQRDLLAELTLIHDYQAMIEAIVRSLEKVSALDCGSIFLVDDEGGLDLIAHCGISAAFAGVVSYHSPEAPKARFVRKGKPLYLPYARLELDPRIPSEIRDQENILFLAEVPIVYQSRVIANLTLGSHTQTDLPADVRQLIESTATHLGAIIARVQAEKALAESEAHLSALLEALPDLYFVVDGRGRFLRCKKSTETSFFVPPEQFLGKTLDEVLPSEVAGPALENLRLSLGSHSLREMNYQLYSPSNQRQEFFEARISPVNDDLAIILVRNITHRVLAEQERENRERVYRALFEQNKDAVLLMDMQGRYIDANRVATELTGYTREELLQMTFHHLVHPSEMHLAISRFEALLAGEQLPVYERHFVHKNGESILCEVNTARVDDATGKPLHIQSILRDIRRRKCPDSSAPPSLSQQQRETDL</sequence>
<dbReference type="InterPro" id="IPR001610">
    <property type="entry name" value="PAC"/>
</dbReference>
<evidence type="ECO:0000313" key="3">
    <source>
        <dbReference type="EMBL" id="HGS20238.1"/>
    </source>
</evidence>
<reference evidence="3" key="1">
    <citation type="journal article" date="2020" name="mSystems">
        <title>Genome- and Community-Level Interaction Insights into Carbon Utilization and Element Cycling Functions of Hydrothermarchaeota in Hydrothermal Sediment.</title>
        <authorList>
            <person name="Zhou Z."/>
            <person name="Liu Y."/>
            <person name="Xu W."/>
            <person name="Pan J."/>
            <person name="Luo Z.H."/>
            <person name="Li M."/>
        </authorList>
    </citation>
    <scope>NUCLEOTIDE SEQUENCE [LARGE SCALE GENOMIC DNA]</scope>
    <source>
        <strain evidence="3">SpSt-573</strain>
    </source>
</reference>
<gene>
    <name evidence="3" type="ORF">ENT37_00020</name>
</gene>
<comment type="caution">
    <text evidence="3">The sequence shown here is derived from an EMBL/GenBank/DDBJ whole genome shotgun (WGS) entry which is preliminary data.</text>
</comment>